<evidence type="ECO:0000256" key="3">
    <source>
        <dbReference type="ARBA" id="ARBA00022737"/>
    </source>
</evidence>
<accession>A0A9N8VE75</accession>
<dbReference type="SMART" id="SM00365">
    <property type="entry name" value="LRR_SD22"/>
    <property type="match status" value="4"/>
</dbReference>
<keyword evidence="2" id="KW-0433">Leucine-rich repeat</keyword>
<dbReference type="Gene3D" id="3.40.50.300">
    <property type="entry name" value="P-loop containing nucleotide triphosphate hydrolases"/>
    <property type="match status" value="2"/>
</dbReference>
<dbReference type="InterPro" id="IPR027417">
    <property type="entry name" value="P-loop_NTPase"/>
</dbReference>
<dbReference type="GO" id="GO:0004674">
    <property type="term" value="F:protein serine/threonine kinase activity"/>
    <property type="evidence" value="ECO:0007669"/>
    <property type="project" value="TreeGrafter"/>
</dbReference>
<dbReference type="InterPro" id="IPR006703">
    <property type="entry name" value="G_AIG1"/>
</dbReference>
<feature type="compositionally biased region" description="Polar residues" evidence="7">
    <location>
        <begin position="637"/>
        <end position="651"/>
    </location>
</feature>
<keyword evidence="5" id="KW-0067">ATP-binding</keyword>
<dbReference type="InterPro" id="IPR001611">
    <property type="entry name" value="Leu-rich_rpt"/>
</dbReference>
<proteinExistence type="inferred from homology"/>
<feature type="coiled-coil region" evidence="6">
    <location>
        <begin position="665"/>
        <end position="705"/>
    </location>
</feature>
<keyword evidence="4 5" id="KW-0547">Nucleotide-binding</keyword>
<dbReference type="PROSITE" id="PS00107">
    <property type="entry name" value="PROTEIN_KINASE_ATP"/>
    <property type="match status" value="1"/>
</dbReference>
<evidence type="ECO:0000259" key="8">
    <source>
        <dbReference type="PROSITE" id="PS50011"/>
    </source>
</evidence>
<dbReference type="Proteomes" id="UP000789396">
    <property type="component" value="Unassembled WGS sequence"/>
</dbReference>
<dbReference type="InterPro" id="IPR017441">
    <property type="entry name" value="Protein_kinase_ATP_BS"/>
</dbReference>
<dbReference type="Pfam" id="PF07714">
    <property type="entry name" value="PK_Tyr_Ser-Thr"/>
    <property type="match status" value="1"/>
</dbReference>
<reference evidence="9" key="1">
    <citation type="submission" date="2021-06" db="EMBL/GenBank/DDBJ databases">
        <authorList>
            <person name="Kallberg Y."/>
            <person name="Tangrot J."/>
            <person name="Rosling A."/>
        </authorList>
    </citation>
    <scope>NUCLEOTIDE SEQUENCE</scope>
    <source>
        <strain evidence="9">IN212</strain>
    </source>
</reference>
<evidence type="ECO:0000256" key="6">
    <source>
        <dbReference type="SAM" id="Coils"/>
    </source>
</evidence>
<evidence type="ECO:0000256" key="2">
    <source>
        <dbReference type="ARBA" id="ARBA00022614"/>
    </source>
</evidence>
<dbReference type="Pfam" id="PF12799">
    <property type="entry name" value="LRR_4"/>
    <property type="match status" value="1"/>
</dbReference>
<dbReference type="SUPFAM" id="SSF52058">
    <property type="entry name" value="L domain-like"/>
    <property type="match status" value="1"/>
</dbReference>
<name>A0A9N8VE75_9GLOM</name>
<dbReference type="InterPro" id="IPR001245">
    <property type="entry name" value="Ser-Thr/Tyr_kinase_cat_dom"/>
</dbReference>
<dbReference type="Gene3D" id="3.80.10.10">
    <property type="entry name" value="Ribonuclease Inhibitor"/>
    <property type="match status" value="2"/>
</dbReference>
<dbReference type="InterPro" id="IPR025875">
    <property type="entry name" value="Leu-rich_rpt_4"/>
</dbReference>
<comment type="caution">
    <text evidence="9">The sequence shown here is derived from an EMBL/GenBank/DDBJ whole genome shotgun (WGS) entry which is preliminary data.</text>
</comment>
<sequence>MVNNILIIGITGNGKSALASLLANNNEFKESGGGISKTDRFQVSKKYRLIDNIGFGDTGNISEEEIFLEIGEGIHAAKEGINQILFVFKGRFGPEQVEAFKKFKTFISENRQSLLSEDNKDLREIIDSCNGETYKHSDVLRSDGNSRHSNLPLIGAKIKDFKGKEADDYDFADYVKQKKCDDFSSTSIEKLREAYNIQKEKINKLNIRNNKEFLKGELDLSDFINLESLECSDNNLTKITISPLAKEKIKTMAFDNNNSLGKGNTLDYFSELINLETLKINATSFSGSLKPLANLTKLERLEIGGTNIDSGLEFLPKSIEDLYTDSDQYPNPLNPEPKSTLANVLLNKNGNFEEVFRESSGSVSETKKIQFEQFTENDASYLIIDTPGIGDTKMSDNEVLDIIAGAIYQVRNGLSQVLFVIDSRFDKYEMTTYNLLRTIIFDEEIANYTTVVRTNFADFRSKNKREEDIKLMKEKTGEKKIELEKKILDNEKKIEILSPDSEEYQKILTEIKGLKKELESTLSEIIDSCGSRVIHVDNPPSDKRLRKNSRKKILEHLSSKVCQNTYKPSKLQKLSCEIVAYMEDKEKKRKELEEKKKKLEGTENNQADTENNETELVSQYEGEMPTNKETLINKGETSTEFSSMTPNQSMTSRKEDKKTILKRGITTLLKEIEKTQERIKELEEAKELQEELKEVEDKIRGVIRGHILNNSAEIHNVLGGDIFIKRITKDDSDLSPNDLDFENLRKREEEYYNFTPQEAKTWLEAGLISKKANLVAYLKENDYFYPLEKRKETKKLDIGHENLTGALNLSDFTNLEELQMSSNQISDISFLQQLPNPEKLRVLDLSSNNIDSDLKPFSRFTNLEELILGERFGKNGDNIEALNLKRFHGSLEPLKNLTKLKKLDISNTDLDKGLEYLPESIEEFYFSSDLREDSKVKSYADYLKQKGHNPPDASQKKLRKKYEKYIEEELKKENAHELSEEIIEQLEEFDHNRLTSEQKLLVKKLIPNKELRKRYKEGGLCSECKQPNTWAYKKKVDGLIQKTQSEAANSQEYGHNKVLGKGGFGEVYKAKWKDGPIKEWNVEDKIALKVLNDSKNITAGFLKEVANHKVCSSKFILPLYGVSREPNGNYVMVVDYMDKGDLRKILINDDNNAKVPQMVKDIIKKCWDADPAKRPTAKELKEQFDSVFSIISDTISEKEEFTEFTPTEIISFVATKLPKLPSRVYKLGEFDNIEIPRFEPHPEASRHSKPINTREISKIFHAIKDLELDVNKIDGESILEQLIGSLKDKLKSKSLLSRDKQKIREEKLEALFKAIPETPEEFIKELENIKPGLSKGIPAEKINALLAIKKDISKSVELVILEDEDQGTSYQAQQEIPPK</sequence>
<dbReference type="GO" id="GO:0005524">
    <property type="term" value="F:ATP binding"/>
    <property type="evidence" value="ECO:0007669"/>
    <property type="project" value="UniProtKB-UniRule"/>
</dbReference>
<dbReference type="SUPFAM" id="SSF52540">
    <property type="entry name" value="P-loop containing nucleoside triphosphate hydrolases"/>
    <property type="match status" value="2"/>
</dbReference>
<protein>
    <submittedName>
        <fullName evidence="9">9415_t:CDS:1</fullName>
    </submittedName>
</protein>
<dbReference type="PROSITE" id="PS50011">
    <property type="entry name" value="PROTEIN_KINASE_DOM"/>
    <property type="match status" value="1"/>
</dbReference>
<gene>
    <name evidence="9" type="ORF">RFULGI_LOCUS11</name>
</gene>
<feature type="region of interest" description="Disordered" evidence="7">
    <location>
        <begin position="594"/>
        <end position="623"/>
    </location>
</feature>
<feature type="binding site" evidence="5">
    <location>
        <position position="1089"/>
    </location>
    <ligand>
        <name>ATP</name>
        <dbReference type="ChEBI" id="CHEBI:30616"/>
    </ligand>
</feature>
<evidence type="ECO:0000256" key="5">
    <source>
        <dbReference type="PROSITE-ProRule" id="PRU10141"/>
    </source>
</evidence>
<comment type="similarity">
    <text evidence="1">Belongs to the protein kinase superfamily. TKL Ser/Thr protein kinase family. ROCO subfamily.</text>
</comment>
<feature type="region of interest" description="Disordered" evidence="7">
    <location>
        <begin position="637"/>
        <end position="657"/>
    </location>
</feature>
<dbReference type="OrthoDB" id="8954335at2759"/>
<organism evidence="9 10">
    <name type="scientific">Racocetra fulgida</name>
    <dbReference type="NCBI Taxonomy" id="60492"/>
    <lineage>
        <taxon>Eukaryota</taxon>
        <taxon>Fungi</taxon>
        <taxon>Fungi incertae sedis</taxon>
        <taxon>Mucoromycota</taxon>
        <taxon>Glomeromycotina</taxon>
        <taxon>Glomeromycetes</taxon>
        <taxon>Diversisporales</taxon>
        <taxon>Gigasporaceae</taxon>
        <taxon>Racocetra</taxon>
    </lineage>
</organism>
<dbReference type="GO" id="GO:0005525">
    <property type="term" value="F:GTP binding"/>
    <property type="evidence" value="ECO:0007669"/>
    <property type="project" value="InterPro"/>
</dbReference>
<evidence type="ECO:0000256" key="4">
    <source>
        <dbReference type="ARBA" id="ARBA00022741"/>
    </source>
</evidence>
<dbReference type="Pfam" id="PF04548">
    <property type="entry name" value="AIG1"/>
    <property type="match status" value="1"/>
</dbReference>
<dbReference type="PANTHER" id="PTHR44329">
    <property type="entry name" value="SERINE/THREONINE-PROTEIN KINASE TNNI3K-RELATED"/>
    <property type="match status" value="1"/>
</dbReference>
<evidence type="ECO:0000313" key="9">
    <source>
        <dbReference type="EMBL" id="CAG8447307.1"/>
    </source>
</evidence>
<dbReference type="Gene3D" id="1.10.510.10">
    <property type="entry name" value="Transferase(Phosphotransferase) domain 1"/>
    <property type="match status" value="2"/>
</dbReference>
<feature type="compositionally biased region" description="Polar residues" evidence="7">
    <location>
        <begin position="602"/>
        <end position="617"/>
    </location>
</feature>
<evidence type="ECO:0000256" key="1">
    <source>
        <dbReference type="ARBA" id="ARBA00008171"/>
    </source>
</evidence>
<dbReference type="SUPFAM" id="SSF56112">
    <property type="entry name" value="Protein kinase-like (PK-like)"/>
    <property type="match status" value="1"/>
</dbReference>
<keyword evidence="10" id="KW-1185">Reference proteome</keyword>
<dbReference type="EMBL" id="CAJVPZ010000001">
    <property type="protein sequence ID" value="CAG8447307.1"/>
    <property type="molecule type" value="Genomic_DNA"/>
</dbReference>
<keyword evidence="6" id="KW-0175">Coiled coil</keyword>
<evidence type="ECO:0000313" key="10">
    <source>
        <dbReference type="Proteomes" id="UP000789396"/>
    </source>
</evidence>
<dbReference type="InterPro" id="IPR011009">
    <property type="entry name" value="Kinase-like_dom_sf"/>
</dbReference>
<dbReference type="PROSITE" id="PS51450">
    <property type="entry name" value="LRR"/>
    <property type="match status" value="2"/>
</dbReference>
<dbReference type="InterPro" id="IPR000719">
    <property type="entry name" value="Prot_kinase_dom"/>
</dbReference>
<evidence type="ECO:0000256" key="7">
    <source>
        <dbReference type="SAM" id="MobiDB-lite"/>
    </source>
</evidence>
<feature type="domain" description="Protein kinase" evidence="8">
    <location>
        <begin position="1053"/>
        <end position="1379"/>
    </location>
</feature>
<dbReference type="InterPro" id="IPR032675">
    <property type="entry name" value="LRR_dom_sf"/>
</dbReference>
<dbReference type="InterPro" id="IPR051681">
    <property type="entry name" value="Ser/Thr_Kinases-Pseudokinases"/>
</dbReference>
<keyword evidence="3" id="KW-0677">Repeat</keyword>